<dbReference type="Proteomes" id="UP000236743">
    <property type="component" value="Unassembled WGS sequence"/>
</dbReference>
<evidence type="ECO:0000313" key="3">
    <source>
        <dbReference type="Proteomes" id="UP000236743"/>
    </source>
</evidence>
<gene>
    <name evidence="2" type="ORF">SAMN04488115_107180</name>
</gene>
<reference evidence="2 3" key="1">
    <citation type="submission" date="2016-10" db="EMBL/GenBank/DDBJ databases">
        <authorList>
            <person name="de Groot N.N."/>
        </authorList>
    </citation>
    <scope>NUCLEOTIDE SEQUENCE [LARGE SCALE GENOMIC DNA]</scope>
    <source>
        <strain evidence="2 3">DSM 26656</strain>
    </source>
</reference>
<feature type="compositionally biased region" description="Polar residues" evidence="1">
    <location>
        <begin position="1"/>
        <end position="10"/>
    </location>
</feature>
<feature type="region of interest" description="Disordered" evidence="1">
    <location>
        <begin position="1"/>
        <end position="20"/>
    </location>
</feature>
<organism evidence="2 3">
    <name type="scientific">Bosea lathyri</name>
    <dbReference type="NCBI Taxonomy" id="1036778"/>
    <lineage>
        <taxon>Bacteria</taxon>
        <taxon>Pseudomonadati</taxon>
        <taxon>Pseudomonadota</taxon>
        <taxon>Alphaproteobacteria</taxon>
        <taxon>Hyphomicrobiales</taxon>
        <taxon>Boseaceae</taxon>
        <taxon>Bosea</taxon>
    </lineage>
</organism>
<name>A0A1H6BED3_9HYPH</name>
<proteinExistence type="predicted"/>
<dbReference type="AlphaFoldDB" id="A0A1H6BED3"/>
<keyword evidence="3" id="KW-1185">Reference proteome</keyword>
<protein>
    <submittedName>
        <fullName evidence="2">Uncharacterized protein</fullName>
    </submittedName>
</protein>
<sequence>MTKTSATLQEVSFGPGETDDHTHVWATIQYDTKTGQEPIGTFASITVDLSIPNKTTVGELPKLIEKAAKQRVTDLAKASPMELFSGDPEG</sequence>
<evidence type="ECO:0000313" key="2">
    <source>
        <dbReference type="EMBL" id="SEG59159.1"/>
    </source>
</evidence>
<dbReference type="RefSeq" id="WP_103873769.1">
    <property type="nucleotide sequence ID" value="NZ_FNUY01000007.1"/>
</dbReference>
<dbReference type="EMBL" id="FNUY01000007">
    <property type="protein sequence ID" value="SEG59159.1"/>
    <property type="molecule type" value="Genomic_DNA"/>
</dbReference>
<evidence type="ECO:0000256" key="1">
    <source>
        <dbReference type="SAM" id="MobiDB-lite"/>
    </source>
</evidence>
<accession>A0A1H6BED3</accession>